<keyword evidence="3" id="KW-0472">Membrane</keyword>
<name>A0AAN9YZM1_9ORTH</name>
<feature type="region of interest" description="Disordered" evidence="4">
    <location>
        <begin position="316"/>
        <end position="386"/>
    </location>
</feature>
<dbReference type="GO" id="GO:0046856">
    <property type="term" value="P:phosphatidylinositol dephosphorylation"/>
    <property type="evidence" value="ECO:0007669"/>
    <property type="project" value="InterPro"/>
</dbReference>
<keyword evidence="7" id="KW-1185">Reference proteome</keyword>
<proteinExistence type="predicted"/>
<dbReference type="Proteomes" id="UP001378592">
    <property type="component" value="Unassembled WGS sequence"/>
</dbReference>
<evidence type="ECO:0000256" key="2">
    <source>
        <dbReference type="ARBA" id="ARBA00022801"/>
    </source>
</evidence>
<evidence type="ECO:0000256" key="1">
    <source>
        <dbReference type="ARBA" id="ARBA00004308"/>
    </source>
</evidence>
<dbReference type="InterPro" id="IPR002013">
    <property type="entry name" value="SAC_dom"/>
</dbReference>
<dbReference type="PANTHER" id="PTHR45738:SF5">
    <property type="entry name" value="POLYPHOSPHOINOSITIDE PHOSPHATASE"/>
    <property type="match status" value="1"/>
</dbReference>
<feature type="domain" description="SAC" evidence="5">
    <location>
        <begin position="81"/>
        <end position="154"/>
    </location>
</feature>
<feature type="compositionally biased region" description="Acidic residues" evidence="4">
    <location>
        <begin position="359"/>
        <end position="368"/>
    </location>
</feature>
<accession>A0AAN9YZM1</accession>
<dbReference type="InterPro" id="IPR043573">
    <property type="entry name" value="Fig4-like"/>
</dbReference>
<organism evidence="6 7">
    <name type="scientific">Gryllus longicercus</name>
    <dbReference type="NCBI Taxonomy" id="2509291"/>
    <lineage>
        <taxon>Eukaryota</taxon>
        <taxon>Metazoa</taxon>
        <taxon>Ecdysozoa</taxon>
        <taxon>Arthropoda</taxon>
        <taxon>Hexapoda</taxon>
        <taxon>Insecta</taxon>
        <taxon>Pterygota</taxon>
        <taxon>Neoptera</taxon>
        <taxon>Polyneoptera</taxon>
        <taxon>Orthoptera</taxon>
        <taxon>Ensifera</taxon>
        <taxon>Gryllidea</taxon>
        <taxon>Grylloidea</taxon>
        <taxon>Gryllidae</taxon>
        <taxon>Gryllinae</taxon>
        <taxon>Gryllus</taxon>
    </lineage>
</organism>
<protein>
    <recommendedName>
        <fullName evidence="5">SAC domain-containing protein</fullName>
    </recommendedName>
</protein>
<dbReference type="GO" id="GO:0043813">
    <property type="term" value="F:phosphatidylinositol-3,5-bisphosphate 5-phosphatase activity"/>
    <property type="evidence" value="ECO:0007669"/>
    <property type="project" value="InterPro"/>
</dbReference>
<feature type="compositionally biased region" description="Low complexity" evidence="4">
    <location>
        <begin position="371"/>
        <end position="382"/>
    </location>
</feature>
<evidence type="ECO:0000313" key="7">
    <source>
        <dbReference type="Proteomes" id="UP001378592"/>
    </source>
</evidence>
<dbReference type="PANTHER" id="PTHR45738">
    <property type="entry name" value="POLYPHOSPHOINOSITIDE PHOSPHATASE"/>
    <property type="match status" value="1"/>
</dbReference>
<comment type="subcellular location">
    <subcellularLocation>
        <location evidence="1">Endomembrane system</location>
    </subcellularLocation>
</comment>
<gene>
    <name evidence="6" type="ORF">R5R35_011575</name>
</gene>
<dbReference type="PROSITE" id="PS50275">
    <property type="entry name" value="SAC"/>
    <property type="match status" value="1"/>
</dbReference>
<dbReference type="AlphaFoldDB" id="A0AAN9YZM1"/>
<feature type="compositionally biased region" description="Low complexity" evidence="4">
    <location>
        <begin position="340"/>
        <end position="358"/>
    </location>
</feature>
<evidence type="ECO:0000313" key="6">
    <source>
        <dbReference type="EMBL" id="KAK7862348.1"/>
    </source>
</evidence>
<dbReference type="GO" id="GO:0012505">
    <property type="term" value="C:endomembrane system"/>
    <property type="evidence" value="ECO:0007669"/>
    <property type="project" value="UniProtKB-SubCell"/>
</dbReference>
<evidence type="ECO:0000256" key="3">
    <source>
        <dbReference type="ARBA" id="ARBA00023136"/>
    </source>
</evidence>
<reference evidence="6 7" key="1">
    <citation type="submission" date="2024-03" db="EMBL/GenBank/DDBJ databases">
        <title>The genome assembly and annotation of the cricket Gryllus longicercus Weissman &amp; Gray.</title>
        <authorList>
            <person name="Szrajer S."/>
            <person name="Gray D."/>
            <person name="Ylla G."/>
        </authorList>
    </citation>
    <scope>NUCLEOTIDE SEQUENCE [LARGE SCALE GENOMIC DNA]</scope>
    <source>
        <strain evidence="6">DAG 2021-001</strain>
        <tissue evidence="6">Whole body minus gut</tissue>
    </source>
</reference>
<evidence type="ECO:0000256" key="4">
    <source>
        <dbReference type="SAM" id="MobiDB-lite"/>
    </source>
</evidence>
<dbReference type="EMBL" id="JAZDUA010000280">
    <property type="protein sequence ID" value="KAK7862348.1"/>
    <property type="molecule type" value="Genomic_DNA"/>
</dbReference>
<evidence type="ECO:0000259" key="5">
    <source>
        <dbReference type="PROSITE" id="PS50275"/>
    </source>
</evidence>
<sequence>MLSEEFSTAIHYLNQFLPPEHHIQYISFDMARMNKGKEANVMGGLAEIARSTVCKTGIFQNQNPYYSQSPQSMLGLANLVSGRLQTGVIRVNCVDCLDRTNTAQFAIGKCALGYQLCTLGMLQSPKLEFDTDCVRMLEELYEDHGDTLALQYGGSQLVHRIKTYRKTAPWTSQGNDIMQTLSRYYSNTFSDAEKQHTINLFLGLFIPEENKPPIWELMTDYYLHHSLALGIKKYRRIPQSQWWDQEVLEFLPRAHSEIKKKCKEVIPVSRNDEMIDAYTDYHRPYEFSVLSDMYAYKISHSVRDFMPHCTTNFSPFTVRARPGRRREETSAKGGAMKNPSLTGQSSTSSTTSSASSSPESDDSDDDENKTDSQLSPSKDSSSGNVTFEALFPPMRQVYGNEVGIPKKSDLNIYRKFVLVGRNAVRNSVNPSLVKAIQLAQQSTFSCGTSLQVPSPKVNKNAENVYKKFVERKALGASEPNPMDLMLYFKYTENILVLSSEWDDCL</sequence>
<comment type="caution">
    <text evidence="6">The sequence shown here is derived from an EMBL/GenBank/DDBJ whole genome shotgun (WGS) entry which is preliminary data.</text>
</comment>
<keyword evidence="2" id="KW-0378">Hydrolase</keyword>